<dbReference type="Gene3D" id="2.60.40.640">
    <property type="match status" value="1"/>
</dbReference>
<organism evidence="2 3">
    <name type="scientific">Pholiota conissans</name>
    <dbReference type="NCBI Taxonomy" id="109636"/>
    <lineage>
        <taxon>Eukaryota</taxon>
        <taxon>Fungi</taxon>
        <taxon>Dikarya</taxon>
        <taxon>Basidiomycota</taxon>
        <taxon>Agaricomycotina</taxon>
        <taxon>Agaricomycetes</taxon>
        <taxon>Agaricomycetidae</taxon>
        <taxon>Agaricales</taxon>
        <taxon>Agaricineae</taxon>
        <taxon>Strophariaceae</taxon>
        <taxon>Pholiota</taxon>
    </lineage>
</organism>
<evidence type="ECO:0000313" key="2">
    <source>
        <dbReference type="EMBL" id="KAF9485926.1"/>
    </source>
</evidence>
<evidence type="ECO:0000313" key="3">
    <source>
        <dbReference type="Proteomes" id="UP000807469"/>
    </source>
</evidence>
<feature type="region of interest" description="Disordered" evidence="1">
    <location>
        <begin position="1"/>
        <end position="38"/>
    </location>
</feature>
<dbReference type="AlphaFoldDB" id="A0A9P5ZHF2"/>
<sequence length="454" mass="50224">MTTYAPPEYTRDVHSASTSTLDGAVPSEPPSYSIQPNADEETVAITPRAGSSTNSTGHFVRQWPQATLILQDQDPSARLPTYGRGGRIIGELGLTNPDKIDRVTVKLSGQMSLSVADSGSNCTTLCSITHVLWNQNTASGEQHLQQQEKCPSILPIHFQLPQSYPCDGKTWRLPPSFEATFLGVPALFVRCLYTLSITITRTRSYHLASWTTNKTYVTMVNFRPRTRPNRPIVMLDSVYASLKPVPEEWSQIVATMNVRPKATPGGPETRPIECHLFVPSIQTFALTDTIPFHLQLCSSLRSLRELLPSDCPLVQTDACRKKMSKAEEYRVLVSDMPIRISIARQVTVDVNGRRRVRTFPCGVGRMWPVPPLASSEGAYTASAYLDWQGEIKCWADVTCGGFSVNGLHVKDFLVLSLAPPNLRTSSLVPLQLSHPIRLVTDSWIDADALHPGDR</sequence>
<dbReference type="EMBL" id="MU155132">
    <property type="protein sequence ID" value="KAF9485926.1"/>
    <property type="molecule type" value="Genomic_DNA"/>
</dbReference>
<protein>
    <submittedName>
        <fullName evidence="2">Uncharacterized protein</fullName>
    </submittedName>
</protein>
<comment type="caution">
    <text evidence="2">The sequence shown here is derived from an EMBL/GenBank/DDBJ whole genome shotgun (WGS) entry which is preliminary data.</text>
</comment>
<keyword evidence="3" id="KW-1185">Reference proteome</keyword>
<name>A0A9P5ZHF2_9AGAR</name>
<reference evidence="2" key="1">
    <citation type="submission" date="2020-11" db="EMBL/GenBank/DDBJ databases">
        <authorList>
            <consortium name="DOE Joint Genome Institute"/>
            <person name="Ahrendt S."/>
            <person name="Riley R."/>
            <person name="Andreopoulos W."/>
            <person name="Labutti K."/>
            <person name="Pangilinan J."/>
            <person name="Ruiz-Duenas F.J."/>
            <person name="Barrasa J.M."/>
            <person name="Sanchez-Garcia M."/>
            <person name="Camarero S."/>
            <person name="Miyauchi S."/>
            <person name="Serrano A."/>
            <person name="Linde D."/>
            <person name="Babiker R."/>
            <person name="Drula E."/>
            <person name="Ayuso-Fernandez I."/>
            <person name="Pacheco R."/>
            <person name="Padilla G."/>
            <person name="Ferreira P."/>
            <person name="Barriuso J."/>
            <person name="Kellner H."/>
            <person name="Castanera R."/>
            <person name="Alfaro M."/>
            <person name="Ramirez L."/>
            <person name="Pisabarro A.G."/>
            <person name="Kuo A."/>
            <person name="Tritt A."/>
            <person name="Lipzen A."/>
            <person name="He G."/>
            <person name="Yan M."/>
            <person name="Ng V."/>
            <person name="Cullen D."/>
            <person name="Martin F."/>
            <person name="Rosso M.-N."/>
            <person name="Henrissat B."/>
            <person name="Hibbett D."/>
            <person name="Martinez A.T."/>
            <person name="Grigoriev I.V."/>
        </authorList>
    </citation>
    <scope>NUCLEOTIDE SEQUENCE</scope>
    <source>
        <strain evidence="2">CIRM-BRFM 674</strain>
    </source>
</reference>
<gene>
    <name evidence="2" type="ORF">BDN70DRAFT_794831</name>
</gene>
<evidence type="ECO:0000256" key="1">
    <source>
        <dbReference type="SAM" id="MobiDB-lite"/>
    </source>
</evidence>
<dbReference type="OrthoDB" id="3252135at2759"/>
<proteinExistence type="predicted"/>
<accession>A0A9P5ZHF2</accession>
<dbReference type="Proteomes" id="UP000807469">
    <property type="component" value="Unassembled WGS sequence"/>
</dbReference>
<dbReference type="InterPro" id="IPR014752">
    <property type="entry name" value="Arrestin-like_C"/>
</dbReference>